<dbReference type="Pfam" id="PF04542">
    <property type="entry name" value="Sigma70_r2"/>
    <property type="match status" value="1"/>
</dbReference>
<organism evidence="3 4">
    <name type="scientific">Sinosporangium siamense</name>
    <dbReference type="NCBI Taxonomy" id="1367973"/>
    <lineage>
        <taxon>Bacteria</taxon>
        <taxon>Bacillati</taxon>
        <taxon>Actinomycetota</taxon>
        <taxon>Actinomycetes</taxon>
        <taxon>Streptosporangiales</taxon>
        <taxon>Streptosporangiaceae</taxon>
        <taxon>Sinosporangium</taxon>
    </lineage>
</organism>
<dbReference type="GO" id="GO:0003700">
    <property type="term" value="F:DNA-binding transcription factor activity"/>
    <property type="evidence" value="ECO:0007669"/>
    <property type="project" value="InterPro"/>
</dbReference>
<evidence type="ECO:0000256" key="1">
    <source>
        <dbReference type="SAM" id="MobiDB-lite"/>
    </source>
</evidence>
<keyword evidence="4" id="KW-1185">Reference proteome</keyword>
<proteinExistence type="predicted"/>
<gene>
    <name evidence="3" type="ORF">Ssi02_44880</name>
</gene>
<feature type="domain" description="RNA polymerase sigma-70 region 2" evidence="2">
    <location>
        <begin position="6"/>
        <end position="67"/>
    </location>
</feature>
<evidence type="ECO:0000259" key="2">
    <source>
        <dbReference type="Pfam" id="PF04542"/>
    </source>
</evidence>
<dbReference type="InterPro" id="IPR007627">
    <property type="entry name" value="RNA_pol_sigma70_r2"/>
</dbReference>
<dbReference type="Proteomes" id="UP000606172">
    <property type="component" value="Unassembled WGS sequence"/>
</dbReference>
<dbReference type="AlphaFoldDB" id="A0A919RJ71"/>
<evidence type="ECO:0000313" key="3">
    <source>
        <dbReference type="EMBL" id="GII94257.1"/>
    </source>
</evidence>
<evidence type="ECO:0000313" key="4">
    <source>
        <dbReference type="Proteomes" id="UP000606172"/>
    </source>
</evidence>
<dbReference type="EMBL" id="BOOW01000028">
    <property type="protein sequence ID" value="GII94257.1"/>
    <property type="molecule type" value="Genomic_DNA"/>
</dbReference>
<reference evidence="3" key="1">
    <citation type="submission" date="2021-01" db="EMBL/GenBank/DDBJ databases">
        <title>Whole genome shotgun sequence of Sinosporangium siamense NBRC 109515.</title>
        <authorList>
            <person name="Komaki H."/>
            <person name="Tamura T."/>
        </authorList>
    </citation>
    <scope>NUCLEOTIDE SEQUENCE</scope>
    <source>
        <strain evidence="3">NBRC 109515</strain>
    </source>
</reference>
<feature type="region of interest" description="Disordered" evidence="1">
    <location>
        <begin position="74"/>
        <end position="116"/>
    </location>
</feature>
<accession>A0A919RJ71</accession>
<dbReference type="InterPro" id="IPR013325">
    <property type="entry name" value="RNA_pol_sigma_r2"/>
</dbReference>
<dbReference type="RefSeq" id="WP_204028504.1">
    <property type="nucleotide sequence ID" value="NZ_BOOW01000028.1"/>
</dbReference>
<sequence>MAEFAHRLGLVRLAFLLVGSQETAEDVVQDAFAALHRRWSRLVDHDRVLPYLRTAVVNGCRMVHRRRAIVGRFAGDRETRGGGPGGRPDRAGLIPLGNSQLRRDRPLPQPRRLGSQ</sequence>
<comment type="caution">
    <text evidence="3">The sequence shown here is derived from an EMBL/GenBank/DDBJ whole genome shotgun (WGS) entry which is preliminary data.</text>
</comment>
<dbReference type="Gene3D" id="1.10.1740.10">
    <property type="match status" value="1"/>
</dbReference>
<protein>
    <recommendedName>
        <fullName evidence="2">RNA polymerase sigma-70 region 2 domain-containing protein</fullName>
    </recommendedName>
</protein>
<dbReference type="GO" id="GO:0006352">
    <property type="term" value="P:DNA-templated transcription initiation"/>
    <property type="evidence" value="ECO:0007669"/>
    <property type="project" value="InterPro"/>
</dbReference>
<dbReference type="SUPFAM" id="SSF88946">
    <property type="entry name" value="Sigma2 domain of RNA polymerase sigma factors"/>
    <property type="match status" value="1"/>
</dbReference>
<name>A0A919RJ71_9ACTN</name>